<dbReference type="Proteomes" id="UP000195877">
    <property type="component" value="Chromosome 1"/>
</dbReference>
<keyword evidence="3" id="KW-1185">Reference proteome</keyword>
<sequence length="41" mass="4867">MRFSRRAIWLYATAPEPPPALCATFFRWEKEQPPFLSRINA</sequence>
<reference evidence="1 3" key="1">
    <citation type="submission" date="2017-05" db="EMBL/GenBank/DDBJ databases">
        <authorList>
            <person name="Blom J."/>
        </authorList>
    </citation>
    <scope>NUCLEOTIDE SEQUENCE [LARGE SCALE GENOMIC DNA]</scope>
    <source>
        <strain evidence="1">PD885</strain>
    </source>
</reference>
<evidence type="ECO:0000313" key="1">
    <source>
        <dbReference type="EMBL" id="SMR00899.1"/>
    </source>
</evidence>
<evidence type="ECO:0000313" key="2">
    <source>
        <dbReference type="EMBL" id="SMR01651.1"/>
    </source>
</evidence>
<dbReference type="EMBL" id="LT853882">
    <property type="protein sequence ID" value="SMR00899.1"/>
    <property type="molecule type" value="Genomic_DNA"/>
</dbReference>
<proteinExistence type="predicted"/>
<dbReference type="Proteomes" id="UP000195953">
    <property type="component" value="Chromosome 1"/>
</dbReference>
<organism evidence="2 4">
    <name type="scientific">Xanthomonas fragariae</name>
    <dbReference type="NCBI Taxonomy" id="48664"/>
    <lineage>
        <taxon>Bacteria</taxon>
        <taxon>Pseudomonadati</taxon>
        <taxon>Pseudomonadota</taxon>
        <taxon>Gammaproteobacteria</taxon>
        <taxon>Lysobacterales</taxon>
        <taxon>Lysobacteraceae</taxon>
        <taxon>Xanthomonas</taxon>
    </lineage>
</organism>
<evidence type="ECO:0000313" key="4">
    <source>
        <dbReference type="Proteomes" id="UP000195953"/>
    </source>
</evidence>
<name>A0A1Y6HBK4_9XANT</name>
<evidence type="ECO:0000313" key="3">
    <source>
        <dbReference type="Proteomes" id="UP000195877"/>
    </source>
</evidence>
<reference evidence="2 4" key="2">
    <citation type="submission" date="2017-05" db="EMBL/GenBank/DDBJ databases">
        <authorList>
            <person name="Song R."/>
            <person name="Chenine A.L."/>
            <person name="Ruprecht R.M."/>
        </authorList>
    </citation>
    <scope>NUCLEOTIDE SEQUENCE [LARGE SCALE GENOMIC DNA]</scope>
    <source>
        <strain evidence="2">PD5205</strain>
    </source>
</reference>
<accession>A0A1Y6HBK4</accession>
<protein>
    <submittedName>
        <fullName evidence="2">Uncharacterized protein</fullName>
    </submittedName>
</protein>
<dbReference type="AlphaFoldDB" id="A0A1Y6HBK4"/>
<dbReference type="EMBL" id="LT853885">
    <property type="protein sequence ID" value="SMR01651.1"/>
    <property type="molecule type" value="Genomic_DNA"/>
</dbReference>
<gene>
    <name evidence="2" type="ORF">PD5205_00331</name>
    <name evidence="1" type="ORF">PD885_03678</name>
</gene>